<accession>U5IIN8</accession>
<keyword evidence="1" id="KW-1133">Transmembrane helix</keyword>
<proteinExistence type="predicted"/>
<keyword evidence="1" id="KW-0472">Membrane</keyword>
<feature type="transmembrane region" description="Helical" evidence="1">
    <location>
        <begin position="83"/>
        <end position="107"/>
    </location>
</feature>
<organism evidence="2">
    <name type="scientific">delta proteobacterium ML-1</name>
    <dbReference type="NCBI Taxonomy" id="947513"/>
    <lineage>
        <taxon>Bacteria</taxon>
        <taxon>Deltaproteobacteria</taxon>
    </lineage>
</organism>
<reference evidence="2" key="1">
    <citation type="journal article" date="2013" name="Environ. Microbiol.">
        <title>Comparative genomic analysis of magnetotactic bacteria from the Deltaproteobacteria provides new insights into magnetite and greigite magnetosome genes required for magnetotaxis.</title>
        <authorList>
            <person name="Lefevre C.T."/>
            <person name="Trubitsyn D."/>
            <person name="Abreu F."/>
            <person name="Kolinko S."/>
            <person name="Jogler C."/>
            <person name="de Almeida L.G."/>
            <person name="de Vasconcelos A.T."/>
            <person name="Kube M."/>
            <person name="Reinhardt R."/>
            <person name="Lins U."/>
            <person name="Pignol D."/>
            <person name="Schuler D."/>
            <person name="Bazylinski D.A."/>
            <person name="Ginet N."/>
        </authorList>
    </citation>
    <scope>NUCLEOTIDE SEQUENCE</scope>
    <source>
        <strain evidence="2">ML-1</strain>
    </source>
</reference>
<dbReference type="EMBL" id="JX869936">
    <property type="protein sequence ID" value="AFZ77012.1"/>
    <property type="molecule type" value="Genomic_DNA"/>
</dbReference>
<sequence>MRYHHILGGALAFGVGLFLAYLWSPMVVMTLKGVIQLGITVVGLLALLSVVFDKTRHKIINLTVAVALLSVSAYGAFTGSDEYIALVDLIFGAGPIFLVVFGLVAVVHGIRRMT</sequence>
<evidence type="ECO:0000256" key="1">
    <source>
        <dbReference type="SAM" id="Phobius"/>
    </source>
</evidence>
<feature type="transmembrane region" description="Helical" evidence="1">
    <location>
        <begin position="59"/>
        <end position="77"/>
    </location>
</feature>
<keyword evidence="1" id="KW-0812">Transmembrane</keyword>
<protein>
    <submittedName>
        <fullName evidence="2">Magnetosome protein MamI-2</fullName>
    </submittedName>
</protein>
<dbReference type="Pfam" id="PF26391">
    <property type="entry name" value="MamI"/>
    <property type="match status" value="1"/>
</dbReference>
<dbReference type="InterPro" id="IPR058806">
    <property type="entry name" value="MamI"/>
</dbReference>
<name>U5IIN8_9DELT</name>
<dbReference type="AlphaFoldDB" id="U5IIN8"/>
<feature type="transmembrane region" description="Helical" evidence="1">
    <location>
        <begin position="7"/>
        <end position="28"/>
    </location>
</feature>
<evidence type="ECO:0000313" key="2">
    <source>
        <dbReference type="EMBL" id="AFZ77012.1"/>
    </source>
</evidence>
<gene>
    <name evidence="2" type="primary">mamI-2</name>
    <name evidence="2" type="ORF">ALPM_00070</name>
</gene>
<feature type="transmembrane region" description="Helical" evidence="1">
    <location>
        <begin position="34"/>
        <end position="52"/>
    </location>
</feature>